<accession>A0A3G9J3D6</accession>
<name>A0A3G9J3D6_9ACTN</name>
<feature type="compositionally biased region" description="Basic residues" evidence="1">
    <location>
        <begin position="119"/>
        <end position="130"/>
    </location>
</feature>
<evidence type="ECO:0000313" key="3">
    <source>
        <dbReference type="EMBL" id="BBH17519.1"/>
    </source>
</evidence>
<dbReference type="Proteomes" id="UP000271573">
    <property type="component" value="Chromosome"/>
</dbReference>
<keyword evidence="2" id="KW-0472">Membrane</keyword>
<dbReference type="EMBL" id="AP019307">
    <property type="protein sequence ID" value="BBH17519.1"/>
    <property type="molecule type" value="Genomic_DNA"/>
</dbReference>
<keyword evidence="4" id="KW-1185">Reference proteome</keyword>
<gene>
    <name evidence="3" type="ORF">Back2_18060</name>
</gene>
<keyword evidence="2" id="KW-0812">Transmembrane</keyword>
<dbReference type="AlphaFoldDB" id="A0A3G9J3D6"/>
<dbReference type="KEGG" id="nbe:Back2_18060"/>
<keyword evidence="2" id="KW-1133">Transmembrane helix</keyword>
<protein>
    <submittedName>
        <fullName evidence="3">Uncharacterized protein</fullName>
    </submittedName>
</protein>
<feature type="transmembrane region" description="Helical" evidence="2">
    <location>
        <begin position="6"/>
        <end position="27"/>
    </location>
</feature>
<sequence length="139" mass="13979">MKLTPAQARTIVYAAASIASLIAAYLLTKHVIGQDEVTLEAGIVSVVLGLAGFKAMNPDAPSVPIAEPTPDPIVTTVGSLGPNTPLADDPAPVAQDGTVVNPDAAPEVATLLPATLRAPAKKAAARRAPAKKNSSAPTT</sequence>
<feature type="region of interest" description="Disordered" evidence="1">
    <location>
        <begin position="118"/>
        <end position="139"/>
    </location>
</feature>
<evidence type="ECO:0000256" key="2">
    <source>
        <dbReference type="SAM" id="Phobius"/>
    </source>
</evidence>
<dbReference type="RefSeq" id="WP_125568742.1">
    <property type="nucleotide sequence ID" value="NZ_AP019307.1"/>
</dbReference>
<evidence type="ECO:0000313" key="4">
    <source>
        <dbReference type="Proteomes" id="UP000271573"/>
    </source>
</evidence>
<organism evidence="3 4">
    <name type="scientific">Nocardioides baekrokdamisoli</name>
    <dbReference type="NCBI Taxonomy" id="1804624"/>
    <lineage>
        <taxon>Bacteria</taxon>
        <taxon>Bacillati</taxon>
        <taxon>Actinomycetota</taxon>
        <taxon>Actinomycetes</taxon>
        <taxon>Propionibacteriales</taxon>
        <taxon>Nocardioidaceae</taxon>
        <taxon>Nocardioides</taxon>
    </lineage>
</organism>
<reference evidence="3 4" key="1">
    <citation type="submission" date="2018-11" db="EMBL/GenBank/DDBJ databases">
        <title>Complete genome sequence of Nocardioides baekrokdamisoli strain KCTC 39748.</title>
        <authorList>
            <person name="Kang S.W."/>
            <person name="Lee K.C."/>
            <person name="Kim K.K."/>
            <person name="Kim J.S."/>
            <person name="Kim D.S."/>
            <person name="Ko S.H."/>
            <person name="Yang S.H."/>
            <person name="Shin Y.K."/>
            <person name="Lee J.S."/>
        </authorList>
    </citation>
    <scope>NUCLEOTIDE SEQUENCE [LARGE SCALE GENOMIC DNA]</scope>
    <source>
        <strain evidence="3 4">KCTC 39748</strain>
    </source>
</reference>
<proteinExistence type="predicted"/>
<evidence type="ECO:0000256" key="1">
    <source>
        <dbReference type="SAM" id="MobiDB-lite"/>
    </source>
</evidence>